<proteinExistence type="inferred from homology"/>
<sequence length="278" mass="28715">MEHHHGGGGGEHEGMPMPMPGHGDGGHGGAGEMMCAMSMVWNASTSNVCVVFSSWRISGAYSMILSALVLMVLAATLEYVRMRMRDLDARIVLASAAGSAGSARSRGSLGAVGLGSASTMAGLGLGQHRRKASVKGINSSSSNSAGQLSPALGAGSGANSSGSSRTGSDIDDGAPLLPGGGGPSTRSTRRVSPSWSFGSSFRLAVPPLPVAQSTQLMRTLLFGLSLTLSMFLMLVFMTYNAYLIFSVLFGYMVGHYLFNRDIGGPGQLFEEDKGTACH</sequence>
<dbReference type="GeneID" id="37045812"/>
<comment type="subcellular location">
    <subcellularLocation>
        <location evidence="4">Membrane</location>
        <topology evidence="4">Multi-pass membrane protein</topology>
    </subcellularLocation>
</comment>
<dbReference type="GO" id="GO:0016020">
    <property type="term" value="C:membrane"/>
    <property type="evidence" value="ECO:0007669"/>
    <property type="project" value="UniProtKB-SubCell"/>
</dbReference>
<dbReference type="InParanoid" id="A0A316YNW3"/>
<evidence type="ECO:0000313" key="6">
    <source>
        <dbReference type="EMBL" id="PWN91230.1"/>
    </source>
</evidence>
<dbReference type="EMBL" id="KZ819635">
    <property type="protein sequence ID" value="PWN91230.1"/>
    <property type="molecule type" value="Genomic_DNA"/>
</dbReference>
<dbReference type="PANTHER" id="PTHR12483">
    <property type="entry name" value="SOLUTE CARRIER FAMILY 31 COPPER TRANSPORTERS"/>
    <property type="match status" value="1"/>
</dbReference>
<evidence type="ECO:0000256" key="5">
    <source>
        <dbReference type="SAM" id="MobiDB-lite"/>
    </source>
</evidence>
<evidence type="ECO:0000256" key="3">
    <source>
        <dbReference type="ARBA" id="ARBA00023136"/>
    </source>
</evidence>
<dbReference type="STRING" id="215250.A0A316YNW3"/>
<evidence type="ECO:0000256" key="1">
    <source>
        <dbReference type="ARBA" id="ARBA00022692"/>
    </source>
</evidence>
<dbReference type="Pfam" id="PF04145">
    <property type="entry name" value="Ctr"/>
    <property type="match status" value="1"/>
</dbReference>
<reference evidence="6 7" key="1">
    <citation type="journal article" date="2018" name="Mol. Biol. Evol.">
        <title>Broad Genomic Sampling Reveals a Smut Pathogenic Ancestry of the Fungal Clade Ustilaginomycotina.</title>
        <authorList>
            <person name="Kijpornyongpan T."/>
            <person name="Mondo S.J."/>
            <person name="Barry K."/>
            <person name="Sandor L."/>
            <person name="Lee J."/>
            <person name="Lipzen A."/>
            <person name="Pangilinan J."/>
            <person name="LaButti K."/>
            <person name="Hainaut M."/>
            <person name="Henrissat B."/>
            <person name="Grigoriev I.V."/>
            <person name="Spatafora J.W."/>
            <person name="Aime M.C."/>
        </authorList>
    </citation>
    <scope>NUCLEOTIDE SEQUENCE [LARGE SCALE GENOMIC DNA]</scope>
    <source>
        <strain evidence="6 7">MCA 4198</strain>
    </source>
</reference>
<keyword evidence="2 4" id="KW-1133">Transmembrane helix</keyword>
<comment type="similarity">
    <text evidence="4">Belongs to the copper transporter (Ctr) (TC 1.A.56) family. SLC31A subfamily.</text>
</comment>
<dbReference type="GO" id="GO:0005375">
    <property type="term" value="F:copper ion transmembrane transporter activity"/>
    <property type="evidence" value="ECO:0007669"/>
    <property type="project" value="UniProtKB-UniRule"/>
</dbReference>
<keyword evidence="3 4" id="KW-0472">Membrane</keyword>
<feature type="region of interest" description="Disordered" evidence="5">
    <location>
        <begin position="134"/>
        <end position="191"/>
    </location>
</feature>
<dbReference type="Proteomes" id="UP000245768">
    <property type="component" value="Unassembled WGS sequence"/>
</dbReference>
<keyword evidence="4" id="KW-0813">Transport</keyword>
<feature type="transmembrane region" description="Helical" evidence="4">
    <location>
        <begin position="216"/>
        <end position="235"/>
    </location>
</feature>
<keyword evidence="7" id="KW-1185">Reference proteome</keyword>
<keyword evidence="4" id="KW-0406">Ion transport</keyword>
<organism evidence="6 7">
    <name type="scientific">Acaromyces ingoldii</name>
    <dbReference type="NCBI Taxonomy" id="215250"/>
    <lineage>
        <taxon>Eukaryota</taxon>
        <taxon>Fungi</taxon>
        <taxon>Dikarya</taxon>
        <taxon>Basidiomycota</taxon>
        <taxon>Ustilaginomycotina</taxon>
        <taxon>Exobasidiomycetes</taxon>
        <taxon>Exobasidiales</taxon>
        <taxon>Cryptobasidiaceae</taxon>
        <taxon>Acaromyces</taxon>
    </lineage>
</organism>
<accession>A0A316YNW3</accession>
<feature type="region of interest" description="Disordered" evidence="5">
    <location>
        <begin position="1"/>
        <end position="24"/>
    </location>
</feature>
<feature type="compositionally biased region" description="Basic and acidic residues" evidence="5">
    <location>
        <begin position="1"/>
        <end position="14"/>
    </location>
</feature>
<keyword evidence="4" id="KW-0187">Copper transport</keyword>
<dbReference type="RefSeq" id="XP_025378428.1">
    <property type="nucleotide sequence ID" value="XM_025523896.1"/>
</dbReference>
<gene>
    <name evidence="6" type="ORF">FA10DRAFT_284173</name>
</gene>
<feature type="compositionally biased region" description="Low complexity" evidence="5">
    <location>
        <begin position="138"/>
        <end position="167"/>
    </location>
</feature>
<dbReference type="OrthoDB" id="161814at2759"/>
<evidence type="ECO:0000256" key="4">
    <source>
        <dbReference type="RuleBase" id="RU367022"/>
    </source>
</evidence>
<keyword evidence="1 4" id="KW-0812">Transmembrane</keyword>
<protein>
    <recommendedName>
        <fullName evidence="4">Copper transport protein</fullName>
    </recommendedName>
</protein>
<dbReference type="FunCoup" id="A0A316YNW3">
    <property type="interactions" value="124"/>
</dbReference>
<feature type="transmembrane region" description="Helical" evidence="4">
    <location>
        <begin position="60"/>
        <end position="80"/>
    </location>
</feature>
<evidence type="ECO:0000313" key="7">
    <source>
        <dbReference type="Proteomes" id="UP000245768"/>
    </source>
</evidence>
<dbReference type="PANTHER" id="PTHR12483:SF115">
    <property type="entry name" value="COPPER TRANSPORT PROTEIN"/>
    <property type="match status" value="1"/>
</dbReference>
<evidence type="ECO:0000256" key="2">
    <source>
        <dbReference type="ARBA" id="ARBA00022989"/>
    </source>
</evidence>
<dbReference type="AlphaFoldDB" id="A0A316YNW3"/>
<keyword evidence="4" id="KW-0186">Copper</keyword>
<dbReference type="InterPro" id="IPR007274">
    <property type="entry name" value="Cop_transporter"/>
</dbReference>
<name>A0A316YNW3_9BASI</name>